<dbReference type="AlphaFoldDB" id="A0A8T1Q4R3"/>
<organism evidence="1 2">
    <name type="scientific">Carya illinoinensis</name>
    <name type="common">Pecan</name>
    <dbReference type="NCBI Taxonomy" id="32201"/>
    <lineage>
        <taxon>Eukaryota</taxon>
        <taxon>Viridiplantae</taxon>
        <taxon>Streptophyta</taxon>
        <taxon>Embryophyta</taxon>
        <taxon>Tracheophyta</taxon>
        <taxon>Spermatophyta</taxon>
        <taxon>Magnoliopsida</taxon>
        <taxon>eudicotyledons</taxon>
        <taxon>Gunneridae</taxon>
        <taxon>Pentapetalae</taxon>
        <taxon>rosids</taxon>
        <taxon>fabids</taxon>
        <taxon>Fagales</taxon>
        <taxon>Juglandaceae</taxon>
        <taxon>Carya</taxon>
    </lineage>
</organism>
<evidence type="ECO:0000313" key="1">
    <source>
        <dbReference type="EMBL" id="KAG6648252.1"/>
    </source>
</evidence>
<gene>
    <name evidence="1" type="ORF">CIPAW_07G134600</name>
</gene>
<name>A0A8T1Q4R3_CARIL</name>
<dbReference type="Proteomes" id="UP000811609">
    <property type="component" value="Chromosome 7"/>
</dbReference>
<evidence type="ECO:0000313" key="2">
    <source>
        <dbReference type="Proteomes" id="UP000811609"/>
    </source>
</evidence>
<keyword evidence="2" id="KW-1185">Reference proteome</keyword>
<protein>
    <submittedName>
        <fullName evidence="1">Uncharacterized protein</fullName>
    </submittedName>
</protein>
<proteinExistence type="predicted"/>
<dbReference type="EMBL" id="CM031815">
    <property type="protein sequence ID" value="KAG6648252.1"/>
    <property type="molecule type" value="Genomic_DNA"/>
</dbReference>
<reference evidence="1" key="1">
    <citation type="submission" date="2020-12" db="EMBL/GenBank/DDBJ databases">
        <title>WGS assembly of Carya illinoinensis cv. Pawnee.</title>
        <authorList>
            <person name="Platts A."/>
            <person name="Shu S."/>
            <person name="Wright S."/>
            <person name="Barry K."/>
            <person name="Edger P."/>
            <person name="Pires J.C."/>
            <person name="Schmutz J."/>
        </authorList>
    </citation>
    <scope>NUCLEOTIDE SEQUENCE</scope>
    <source>
        <tissue evidence="1">Leaf</tissue>
    </source>
</reference>
<accession>A0A8T1Q4R3</accession>
<sequence>MIFICYVSSLTDDISAVSSWPMGLCSEIFLTRDRGLCIALWALVYWIGDRIVTYTSTLQSPPL</sequence>
<comment type="caution">
    <text evidence="1">The sequence shown here is derived from an EMBL/GenBank/DDBJ whole genome shotgun (WGS) entry which is preliminary data.</text>
</comment>